<proteinExistence type="predicted"/>
<dbReference type="RefSeq" id="WP_275030297.1">
    <property type="nucleotide sequence ID" value="NZ_CP118615.1"/>
</dbReference>
<dbReference type="EMBL" id="CP118615">
    <property type="protein sequence ID" value="WDZ83739.1"/>
    <property type="molecule type" value="Genomic_DNA"/>
</dbReference>
<reference evidence="2 3" key="1">
    <citation type="submission" date="2023-02" db="EMBL/GenBank/DDBJ databases">
        <authorList>
            <person name="Mo P."/>
        </authorList>
    </citation>
    <scope>NUCLEOTIDE SEQUENCE [LARGE SCALE GENOMIC DNA]</scope>
    <source>
        <strain evidence="2 3">HUAS 3</strain>
    </source>
</reference>
<accession>A0ABY7ZPD8</accession>
<evidence type="ECO:0000313" key="3">
    <source>
        <dbReference type="Proteomes" id="UP001219605"/>
    </source>
</evidence>
<feature type="region of interest" description="Disordered" evidence="1">
    <location>
        <begin position="1"/>
        <end position="35"/>
    </location>
</feature>
<sequence>MPDGIEPVPLKAWKRERPTPPATPTGRPPMCGGPEYTVAQRLELMREKQRAMDEAARREREAAEQADAREAAKRRAAKPADPDDEYATGRPNPDRYAVTLLRQDESAWGGGGAGTGVLG</sequence>
<feature type="compositionally biased region" description="Basic and acidic residues" evidence="1">
    <location>
        <begin position="49"/>
        <end position="81"/>
    </location>
</feature>
<evidence type="ECO:0000313" key="2">
    <source>
        <dbReference type="EMBL" id="WDZ83739.1"/>
    </source>
</evidence>
<feature type="region of interest" description="Disordered" evidence="1">
    <location>
        <begin position="49"/>
        <end position="95"/>
    </location>
</feature>
<name>A0ABY7ZPD8_9ACTN</name>
<evidence type="ECO:0000256" key="1">
    <source>
        <dbReference type="SAM" id="MobiDB-lite"/>
    </source>
</evidence>
<organism evidence="2 3">
    <name type="scientific">Micromonospora cathayae</name>
    <dbReference type="NCBI Taxonomy" id="3028804"/>
    <lineage>
        <taxon>Bacteria</taxon>
        <taxon>Bacillati</taxon>
        <taxon>Actinomycetota</taxon>
        <taxon>Actinomycetes</taxon>
        <taxon>Micromonosporales</taxon>
        <taxon>Micromonosporaceae</taxon>
        <taxon>Micromonospora</taxon>
    </lineage>
</organism>
<dbReference type="Proteomes" id="UP001219605">
    <property type="component" value="Chromosome"/>
</dbReference>
<keyword evidence="3" id="KW-1185">Reference proteome</keyword>
<gene>
    <name evidence="2" type="ORF">PVK37_25235</name>
</gene>
<protein>
    <submittedName>
        <fullName evidence="2">Uncharacterized protein</fullName>
    </submittedName>
</protein>